<sequence>MPNPIPYLLLLTAMYIAGLIGMNIPQTTQLFQWLTPFNLLASLAILLYFHQQWNRNFIIFCIVTFLTGFFIEVAGVKTGVIFGPYKYETTLGFKVLEVPPMIGVNWLLLVYCVGSSFCRTSKPIYIKVLYGAMLMTMLDFLVEPVAIRLNMWSWKVANPPVQNYIAWFIVSAVLLSLFHSMKFRKDNPIALWLLILQICFFGIQNFIH</sequence>
<dbReference type="OrthoDB" id="9811293at2"/>
<keyword evidence="3" id="KW-1185">Reference proteome</keyword>
<feature type="transmembrane region" description="Helical" evidence="1">
    <location>
        <begin position="57"/>
        <end position="78"/>
    </location>
</feature>
<comment type="caution">
    <text evidence="2">The sequence shown here is derived from an EMBL/GenBank/DDBJ whole genome shotgun (WGS) entry which is preliminary data.</text>
</comment>
<feature type="transmembrane region" description="Helical" evidence="1">
    <location>
        <begin position="30"/>
        <end position="50"/>
    </location>
</feature>
<feature type="transmembrane region" description="Helical" evidence="1">
    <location>
        <begin position="190"/>
        <end position="207"/>
    </location>
</feature>
<keyword evidence="1" id="KW-0812">Transmembrane</keyword>
<feature type="transmembrane region" description="Helical" evidence="1">
    <location>
        <begin position="161"/>
        <end position="178"/>
    </location>
</feature>
<dbReference type="PANTHER" id="PTHR39419">
    <property type="entry name" value="SLL0814 PROTEIN"/>
    <property type="match status" value="1"/>
</dbReference>
<evidence type="ECO:0000313" key="3">
    <source>
        <dbReference type="Proteomes" id="UP000293162"/>
    </source>
</evidence>
<keyword evidence="1" id="KW-1133">Transmembrane helix</keyword>
<keyword evidence="1" id="KW-0472">Membrane</keyword>
<dbReference type="EMBL" id="SEWF01000014">
    <property type="protein sequence ID" value="RYU95504.1"/>
    <property type="molecule type" value="Genomic_DNA"/>
</dbReference>
<dbReference type="AlphaFoldDB" id="A0A4Q5M016"/>
<evidence type="ECO:0000313" key="2">
    <source>
        <dbReference type="EMBL" id="RYU95504.1"/>
    </source>
</evidence>
<name>A0A4Q5M016_9BACT</name>
<evidence type="ECO:0000256" key="1">
    <source>
        <dbReference type="SAM" id="Phobius"/>
    </source>
</evidence>
<feature type="transmembrane region" description="Helical" evidence="1">
    <location>
        <begin position="7"/>
        <end position="24"/>
    </location>
</feature>
<reference evidence="2 3" key="1">
    <citation type="submission" date="2019-02" db="EMBL/GenBank/DDBJ databases">
        <title>Bacterial novel species Emticicia sp. 17J42-9 isolated from soil.</title>
        <authorList>
            <person name="Jung H.-Y."/>
        </authorList>
    </citation>
    <scope>NUCLEOTIDE SEQUENCE [LARGE SCALE GENOMIC DNA]</scope>
    <source>
        <strain evidence="2 3">17J42-9</strain>
    </source>
</reference>
<proteinExistence type="predicted"/>
<feature type="transmembrane region" description="Helical" evidence="1">
    <location>
        <begin position="98"/>
        <end position="117"/>
    </location>
</feature>
<organism evidence="2 3">
    <name type="scientific">Emticicia agri</name>
    <dbReference type="NCBI Taxonomy" id="2492393"/>
    <lineage>
        <taxon>Bacteria</taxon>
        <taxon>Pseudomonadati</taxon>
        <taxon>Bacteroidota</taxon>
        <taxon>Cytophagia</taxon>
        <taxon>Cytophagales</taxon>
        <taxon>Leadbetterellaceae</taxon>
        <taxon>Emticicia</taxon>
    </lineage>
</organism>
<feature type="transmembrane region" description="Helical" evidence="1">
    <location>
        <begin position="124"/>
        <end position="141"/>
    </location>
</feature>
<dbReference type="PANTHER" id="PTHR39419:SF1">
    <property type="entry name" value="SLL0814 PROTEIN"/>
    <property type="match status" value="1"/>
</dbReference>
<dbReference type="InterPro" id="IPR007354">
    <property type="entry name" value="CruF-like"/>
</dbReference>
<dbReference type="Pfam" id="PF04240">
    <property type="entry name" value="Caroten_synth"/>
    <property type="match status" value="1"/>
</dbReference>
<gene>
    <name evidence="2" type="ORF">EWM59_11455</name>
</gene>
<protein>
    <submittedName>
        <fullName evidence="2">Carotenoid biosynthesis protein</fullName>
    </submittedName>
</protein>
<accession>A0A4Q5M016</accession>
<dbReference type="Proteomes" id="UP000293162">
    <property type="component" value="Unassembled WGS sequence"/>
</dbReference>
<dbReference type="RefSeq" id="WP_130021110.1">
    <property type="nucleotide sequence ID" value="NZ_SEWF01000014.1"/>
</dbReference>